<reference evidence="2" key="1">
    <citation type="journal article" date="2015" name="Genome Announc.">
        <title>Complete Genome Sequence of Pseudoxanthomonas suwonensis Strain J1, a Cellulose-Degrading Bacterium Isolated from Leaf- and Wood-Enriched Soil.</title>
        <authorList>
            <person name="Hou L."/>
            <person name="Jiang J."/>
            <person name="Xu Z."/>
            <person name="Zhou Y."/>
            <person name="Leung F.C."/>
        </authorList>
    </citation>
    <scope>NUCLEOTIDE SEQUENCE [LARGE SCALE GENOMIC DNA]</scope>
    <source>
        <strain evidence="2">J1</strain>
    </source>
</reference>
<dbReference type="OrthoDB" id="8562850at2"/>
<evidence type="ECO:0008006" key="4">
    <source>
        <dbReference type="Google" id="ProtNLM"/>
    </source>
</evidence>
<keyword evidence="1" id="KW-1133">Transmembrane helix</keyword>
<dbReference type="PATRIC" id="fig|314722.6.peg.3342"/>
<dbReference type="EMBL" id="CP011144">
    <property type="protein sequence ID" value="AKC87953.1"/>
    <property type="molecule type" value="Genomic_DNA"/>
</dbReference>
<name>A0A0E3Z3B5_9GAMM</name>
<evidence type="ECO:0000313" key="3">
    <source>
        <dbReference type="Proteomes" id="UP000033067"/>
    </source>
</evidence>
<evidence type="ECO:0000256" key="1">
    <source>
        <dbReference type="SAM" id="Phobius"/>
    </source>
</evidence>
<sequence length="177" mass="18826">MDILSSVTGEKSDSKVAAVFDSEREARAIARQVQHMLGAQPAQVQVITPQDTRPGRKMEPEGRGIFRTIIVAHYKLGLIGLGLGVLLFAVLYAVGLEAVVLSPGLAAALIIGYGGVFGLMAGGLVSLRPDHSPYVAKVRTALKEGRCAVVVHAFDDSERDRAHEMLSAHGGETIRTL</sequence>
<keyword evidence="1" id="KW-0812">Transmembrane</keyword>
<keyword evidence="1" id="KW-0472">Membrane</keyword>
<dbReference type="RefSeq" id="WP_052633571.1">
    <property type="nucleotide sequence ID" value="NZ_CP011144.1"/>
</dbReference>
<feature type="transmembrane region" description="Helical" evidence="1">
    <location>
        <begin position="76"/>
        <end position="94"/>
    </location>
</feature>
<accession>A0A0E3Z3B5</accession>
<feature type="transmembrane region" description="Helical" evidence="1">
    <location>
        <begin position="106"/>
        <end position="127"/>
    </location>
</feature>
<dbReference type="AlphaFoldDB" id="A0A0E3Z3B5"/>
<keyword evidence="3" id="KW-1185">Reference proteome</keyword>
<evidence type="ECO:0000313" key="2">
    <source>
        <dbReference type="EMBL" id="AKC87953.1"/>
    </source>
</evidence>
<protein>
    <recommendedName>
        <fullName evidence="4">Riboflavin biosynthesis protein RibA</fullName>
    </recommendedName>
</protein>
<organism evidence="2 3">
    <name type="scientific">Pseudoxanthomonas suwonensis</name>
    <dbReference type="NCBI Taxonomy" id="314722"/>
    <lineage>
        <taxon>Bacteria</taxon>
        <taxon>Pseudomonadati</taxon>
        <taxon>Pseudomonadota</taxon>
        <taxon>Gammaproteobacteria</taxon>
        <taxon>Lysobacterales</taxon>
        <taxon>Lysobacteraceae</taxon>
        <taxon>Pseudoxanthomonas</taxon>
    </lineage>
</organism>
<proteinExistence type="predicted"/>
<gene>
    <name evidence="2" type="ORF">WQ53_15435</name>
</gene>
<dbReference type="KEGG" id="psuw:WQ53_15435"/>
<dbReference type="Proteomes" id="UP000033067">
    <property type="component" value="Chromosome"/>
</dbReference>